<evidence type="ECO:0000256" key="1">
    <source>
        <dbReference type="SAM" id="Coils"/>
    </source>
</evidence>
<feature type="chain" id="PRO_5044827532" evidence="2">
    <location>
        <begin position="27"/>
        <end position="106"/>
    </location>
</feature>
<evidence type="ECO:0000313" key="4">
    <source>
        <dbReference type="Proteomes" id="UP001634394"/>
    </source>
</evidence>
<name>A0ABD3VIT6_SINWO</name>
<dbReference type="EMBL" id="JBJQND010000011">
    <property type="protein sequence ID" value="KAL3861501.1"/>
    <property type="molecule type" value="Genomic_DNA"/>
</dbReference>
<protein>
    <submittedName>
        <fullName evidence="3">Uncharacterized protein</fullName>
    </submittedName>
</protein>
<keyword evidence="2" id="KW-0732">Signal</keyword>
<sequence length="106" mass="12374">MQEPVFKIYLCFMATCLLTFTSGLTAENDEYNIQRSAIQDELPDISIWKGALDEAYQRHLNELEAEEERVLSQIKALQLQKMDISARKRSHVHCLVNLIACYRKRK</sequence>
<dbReference type="Proteomes" id="UP001634394">
    <property type="component" value="Unassembled WGS sequence"/>
</dbReference>
<reference evidence="3 4" key="1">
    <citation type="submission" date="2024-11" db="EMBL/GenBank/DDBJ databases">
        <title>Chromosome-level genome assembly of the freshwater bivalve Anodonta woodiana.</title>
        <authorList>
            <person name="Chen X."/>
        </authorList>
    </citation>
    <scope>NUCLEOTIDE SEQUENCE [LARGE SCALE GENOMIC DNA]</scope>
    <source>
        <strain evidence="3">MN2024</strain>
        <tissue evidence="3">Gills</tissue>
    </source>
</reference>
<comment type="caution">
    <text evidence="3">The sequence shown here is derived from an EMBL/GenBank/DDBJ whole genome shotgun (WGS) entry which is preliminary data.</text>
</comment>
<feature type="signal peptide" evidence="2">
    <location>
        <begin position="1"/>
        <end position="26"/>
    </location>
</feature>
<accession>A0ABD3VIT6</accession>
<evidence type="ECO:0000256" key="2">
    <source>
        <dbReference type="SAM" id="SignalP"/>
    </source>
</evidence>
<keyword evidence="4" id="KW-1185">Reference proteome</keyword>
<proteinExistence type="predicted"/>
<evidence type="ECO:0000313" key="3">
    <source>
        <dbReference type="EMBL" id="KAL3861501.1"/>
    </source>
</evidence>
<keyword evidence="1" id="KW-0175">Coiled coil</keyword>
<dbReference type="AlphaFoldDB" id="A0ABD3VIT6"/>
<feature type="coiled-coil region" evidence="1">
    <location>
        <begin position="49"/>
        <end position="80"/>
    </location>
</feature>
<organism evidence="3 4">
    <name type="scientific">Sinanodonta woodiana</name>
    <name type="common">Chinese pond mussel</name>
    <name type="synonym">Anodonta woodiana</name>
    <dbReference type="NCBI Taxonomy" id="1069815"/>
    <lineage>
        <taxon>Eukaryota</taxon>
        <taxon>Metazoa</taxon>
        <taxon>Spiralia</taxon>
        <taxon>Lophotrochozoa</taxon>
        <taxon>Mollusca</taxon>
        <taxon>Bivalvia</taxon>
        <taxon>Autobranchia</taxon>
        <taxon>Heteroconchia</taxon>
        <taxon>Palaeoheterodonta</taxon>
        <taxon>Unionida</taxon>
        <taxon>Unionoidea</taxon>
        <taxon>Unionidae</taxon>
        <taxon>Unioninae</taxon>
        <taxon>Sinanodonta</taxon>
    </lineage>
</organism>
<gene>
    <name evidence="3" type="ORF">ACJMK2_007533</name>
</gene>